<proteinExistence type="predicted"/>
<comment type="subcellular location">
    <subcellularLocation>
        <location evidence="1">Membrane</location>
        <topology evidence="1">Multi-pass membrane protein</topology>
    </subcellularLocation>
</comment>
<feature type="transmembrane region" description="Helical" evidence="6">
    <location>
        <begin position="24"/>
        <end position="47"/>
    </location>
</feature>
<feature type="transmembrane region" description="Helical" evidence="6">
    <location>
        <begin position="122"/>
        <end position="141"/>
    </location>
</feature>
<evidence type="ECO:0000256" key="5">
    <source>
        <dbReference type="SAM" id="MobiDB-lite"/>
    </source>
</evidence>
<accession>A0A9D3RLY9</accession>
<organism evidence="7 8">
    <name type="scientific">Anguilla anguilla</name>
    <name type="common">European freshwater eel</name>
    <name type="synonym">Muraena anguilla</name>
    <dbReference type="NCBI Taxonomy" id="7936"/>
    <lineage>
        <taxon>Eukaryota</taxon>
        <taxon>Metazoa</taxon>
        <taxon>Chordata</taxon>
        <taxon>Craniata</taxon>
        <taxon>Vertebrata</taxon>
        <taxon>Euteleostomi</taxon>
        <taxon>Actinopterygii</taxon>
        <taxon>Neopterygii</taxon>
        <taxon>Teleostei</taxon>
        <taxon>Anguilliformes</taxon>
        <taxon>Anguillidae</taxon>
        <taxon>Anguilla</taxon>
    </lineage>
</organism>
<feature type="transmembrane region" description="Helical" evidence="6">
    <location>
        <begin position="239"/>
        <end position="260"/>
    </location>
</feature>
<evidence type="ECO:0000256" key="6">
    <source>
        <dbReference type="SAM" id="Phobius"/>
    </source>
</evidence>
<dbReference type="CDD" id="cd00637">
    <property type="entry name" value="7tm_classA_rhodopsin-like"/>
    <property type="match status" value="1"/>
</dbReference>
<keyword evidence="3 6" id="KW-1133">Transmembrane helix</keyword>
<evidence type="ECO:0000256" key="1">
    <source>
        <dbReference type="ARBA" id="ARBA00004141"/>
    </source>
</evidence>
<feature type="transmembrane region" description="Helical" evidence="6">
    <location>
        <begin position="266"/>
        <end position="290"/>
    </location>
</feature>
<dbReference type="PANTHER" id="PTHR23112:SF0">
    <property type="entry name" value="TRANSMEMBRANE PROTEIN 116"/>
    <property type="match status" value="1"/>
</dbReference>
<dbReference type="AlphaFoldDB" id="A0A9D3RLY9"/>
<evidence type="ECO:0000313" key="8">
    <source>
        <dbReference type="Proteomes" id="UP001044222"/>
    </source>
</evidence>
<name>A0A9D3RLY9_ANGAN</name>
<evidence type="ECO:0000256" key="2">
    <source>
        <dbReference type="ARBA" id="ARBA00022692"/>
    </source>
</evidence>
<dbReference type="Proteomes" id="UP001044222">
    <property type="component" value="Chromosome 15"/>
</dbReference>
<keyword evidence="2 6" id="KW-0812">Transmembrane</keyword>
<evidence type="ECO:0000256" key="4">
    <source>
        <dbReference type="ARBA" id="ARBA00023136"/>
    </source>
</evidence>
<evidence type="ECO:0000256" key="3">
    <source>
        <dbReference type="ARBA" id="ARBA00022989"/>
    </source>
</evidence>
<dbReference type="EMBL" id="JAFIRN010000015">
    <property type="protein sequence ID" value="KAG5835110.1"/>
    <property type="molecule type" value="Genomic_DNA"/>
</dbReference>
<dbReference type="GO" id="GO:0007189">
    <property type="term" value="P:adenylate cyclase-activating G protein-coupled receptor signaling pathway"/>
    <property type="evidence" value="ECO:0007669"/>
    <property type="project" value="TreeGrafter"/>
</dbReference>
<feature type="transmembrane region" description="Helical" evidence="6">
    <location>
        <begin position="181"/>
        <end position="203"/>
    </location>
</feature>
<reference evidence="7" key="1">
    <citation type="submission" date="2021-01" db="EMBL/GenBank/DDBJ databases">
        <title>A chromosome-scale assembly of European eel, Anguilla anguilla.</title>
        <authorList>
            <person name="Henkel C."/>
            <person name="Jong-Raadsen S.A."/>
            <person name="Dufour S."/>
            <person name="Weltzien F.-A."/>
            <person name="Palstra A.P."/>
            <person name="Pelster B."/>
            <person name="Spaink H.P."/>
            <person name="Van Den Thillart G.E."/>
            <person name="Jansen H."/>
            <person name="Zahm M."/>
            <person name="Klopp C."/>
            <person name="Cedric C."/>
            <person name="Louis A."/>
            <person name="Berthelot C."/>
            <person name="Parey E."/>
            <person name="Roest Crollius H."/>
            <person name="Montfort J."/>
            <person name="Robinson-Rechavi M."/>
            <person name="Bucao C."/>
            <person name="Bouchez O."/>
            <person name="Gislard M."/>
            <person name="Lluch J."/>
            <person name="Milhes M."/>
            <person name="Lampietro C."/>
            <person name="Lopez Roques C."/>
            <person name="Donnadieu C."/>
            <person name="Braasch I."/>
            <person name="Desvignes T."/>
            <person name="Postlethwait J."/>
            <person name="Bobe J."/>
            <person name="Guiguen Y."/>
            <person name="Dirks R."/>
        </authorList>
    </citation>
    <scope>NUCLEOTIDE SEQUENCE</scope>
    <source>
        <strain evidence="7">Tag_6206</strain>
        <tissue evidence="7">Liver</tissue>
    </source>
</reference>
<sequence>MQSLFYNSTLSNSTVIFENGKSVLWIQLVMAVLSIVGSGSIIVFALFQNLLGTCEVRALFFLSLADLLVCFTWLIGAVLLNQTCDNRTACYNLHAVEQEDCCRDVTGQSTVFPGRTSSLTKMALVLSGVLPVLLMVPVFIVGNSNSCSRSLSQAYECLLMHTWVLYSPSRARLEATPCHHVHAYSIVIFVSTFAVSLSGILVLMAKARSVYARCVESTDGLLDARGWAGLGVRRRQMKLYPAAFAVCWFPAVLLAVLILFNLQEAPLLYVILYLLQAFTSPSQGWLNCLLYGWTQQRLRTLTALEKRDVDTQTPSCARRSRRATRRRRSEALGRMQAGKEHRVPVGTVGPQQERGCAGG</sequence>
<keyword evidence="4 6" id="KW-0472">Membrane</keyword>
<dbReference type="PANTHER" id="PTHR23112">
    <property type="entry name" value="G PROTEIN-COUPLED RECEPTOR 157-RELATED"/>
    <property type="match status" value="1"/>
</dbReference>
<feature type="compositionally biased region" description="Basic residues" evidence="5">
    <location>
        <begin position="318"/>
        <end position="328"/>
    </location>
</feature>
<evidence type="ECO:0008006" key="9">
    <source>
        <dbReference type="Google" id="ProtNLM"/>
    </source>
</evidence>
<dbReference type="SUPFAM" id="SSF81321">
    <property type="entry name" value="Family A G protein-coupled receptor-like"/>
    <property type="match status" value="1"/>
</dbReference>
<feature type="region of interest" description="Disordered" evidence="5">
    <location>
        <begin position="312"/>
        <end position="359"/>
    </location>
</feature>
<evidence type="ECO:0000313" key="7">
    <source>
        <dbReference type="EMBL" id="KAG5835110.1"/>
    </source>
</evidence>
<protein>
    <recommendedName>
        <fullName evidence="9">G-protein coupled receptors family 1 profile domain-containing protein</fullName>
    </recommendedName>
</protein>
<dbReference type="Gene3D" id="1.20.1070.10">
    <property type="entry name" value="Rhodopsin 7-helix transmembrane proteins"/>
    <property type="match status" value="1"/>
</dbReference>
<keyword evidence="8" id="KW-1185">Reference proteome</keyword>
<comment type="caution">
    <text evidence="7">The sequence shown here is derived from an EMBL/GenBank/DDBJ whole genome shotgun (WGS) entry which is preliminary data.</text>
</comment>
<dbReference type="GO" id="GO:0005886">
    <property type="term" value="C:plasma membrane"/>
    <property type="evidence" value="ECO:0007669"/>
    <property type="project" value="TreeGrafter"/>
</dbReference>
<gene>
    <name evidence="7" type="ORF">ANANG_G00268660</name>
</gene>
<dbReference type="GO" id="GO:0004930">
    <property type="term" value="F:G protein-coupled receptor activity"/>
    <property type="evidence" value="ECO:0007669"/>
    <property type="project" value="TreeGrafter"/>
</dbReference>
<feature type="transmembrane region" description="Helical" evidence="6">
    <location>
        <begin position="59"/>
        <end position="79"/>
    </location>
</feature>